<evidence type="ECO:0000313" key="1">
    <source>
        <dbReference type="EMBL" id="GFC76270.1"/>
    </source>
</evidence>
<proteinExistence type="predicted"/>
<gene>
    <name evidence="1" type="ORF">Tci_848240</name>
</gene>
<protein>
    <recommendedName>
        <fullName evidence="2">Retrovirus-related Pol polyprotein from transposon TNT 1-94</fullName>
    </recommendedName>
</protein>
<comment type="caution">
    <text evidence="1">The sequence shown here is derived from an EMBL/GenBank/DDBJ whole genome shotgun (WGS) entry which is preliminary data.</text>
</comment>
<name>A0A699QT88_TANCI</name>
<accession>A0A699QT88</accession>
<reference evidence="1" key="1">
    <citation type="journal article" date="2019" name="Sci. Rep.">
        <title>Draft genome of Tanacetum cinerariifolium, the natural source of mosquito coil.</title>
        <authorList>
            <person name="Yamashiro T."/>
            <person name="Shiraishi A."/>
            <person name="Satake H."/>
            <person name="Nakayama K."/>
        </authorList>
    </citation>
    <scope>NUCLEOTIDE SEQUENCE</scope>
</reference>
<organism evidence="1">
    <name type="scientific">Tanacetum cinerariifolium</name>
    <name type="common">Dalmatian daisy</name>
    <name type="synonym">Chrysanthemum cinerariifolium</name>
    <dbReference type="NCBI Taxonomy" id="118510"/>
    <lineage>
        <taxon>Eukaryota</taxon>
        <taxon>Viridiplantae</taxon>
        <taxon>Streptophyta</taxon>
        <taxon>Embryophyta</taxon>
        <taxon>Tracheophyta</taxon>
        <taxon>Spermatophyta</taxon>
        <taxon>Magnoliopsida</taxon>
        <taxon>eudicotyledons</taxon>
        <taxon>Gunneridae</taxon>
        <taxon>Pentapetalae</taxon>
        <taxon>asterids</taxon>
        <taxon>campanulids</taxon>
        <taxon>Asterales</taxon>
        <taxon>Asteraceae</taxon>
        <taxon>Asteroideae</taxon>
        <taxon>Anthemideae</taxon>
        <taxon>Anthemidinae</taxon>
        <taxon>Tanacetum</taxon>
    </lineage>
</organism>
<dbReference type="AlphaFoldDB" id="A0A699QT88"/>
<evidence type="ECO:0008006" key="2">
    <source>
        <dbReference type="Google" id="ProtNLM"/>
    </source>
</evidence>
<sequence length="58" mass="6726">MVKDSEWFKDNMLLAQAQEAGVVLNDEQHEFLADRLEETDDCEDLQLQDTSNFKADHV</sequence>
<feature type="non-terminal residue" evidence="1">
    <location>
        <position position="58"/>
    </location>
</feature>
<dbReference type="EMBL" id="BKCJ011055472">
    <property type="protein sequence ID" value="GFC76270.1"/>
    <property type="molecule type" value="Genomic_DNA"/>
</dbReference>